<dbReference type="AlphaFoldDB" id="A0A1G7DW48"/>
<keyword evidence="1" id="KW-0732">Signal</keyword>
<sequence>MKKTIIIALLVIVSTPLFSQTARNAGSNNYDLNLRQIELTEKDAAFGLTEEQFKATIGSPYSNEDFLQGKIFKNDELVKTNVAMRYNLFSDEIEIKKYKNDETYGALLRDPDVFVKIFNDIYVFIPFEGSNEKGHYFKVSTEGKNFNLYTKESVVYKPPYFAKSNYEISRPAEWSKEVTYYLVSTKGELYELPNSKSKIIKAMGSKSSEIKSFIKKNRLDLDAEDDLVKLVDYYNSIL</sequence>
<dbReference type="Proteomes" id="UP000199321">
    <property type="component" value="Unassembled WGS sequence"/>
</dbReference>
<evidence type="ECO:0008006" key="4">
    <source>
        <dbReference type="Google" id="ProtNLM"/>
    </source>
</evidence>
<accession>A0A1G7DW48</accession>
<keyword evidence="3" id="KW-1185">Reference proteome</keyword>
<evidence type="ECO:0000313" key="2">
    <source>
        <dbReference type="EMBL" id="SDE55699.1"/>
    </source>
</evidence>
<name>A0A1G7DW48_9FLAO</name>
<dbReference type="OrthoDB" id="978006at2"/>
<protein>
    <recommendedName>
        <fullName evidence="4">GLPGLI family protein</fullName>
    </recommendedName>
</protein>
<feature type="signal peptide" evidence="1">
    <location>
        <begin position="1"/>
        <end position="19"/>
    </location>
</feature>
<dbReference type="RefSeq" id="WP_093141809.1">
    <property type="nucleotide sequence ID" value="NZ_BMWO01000001.1"/>
</dbReference>
<organism evidence="2 3">
    <name type="scientific">Ulvibacter litoralis</name>
    <dbReference type="NCBI Taxonomy" id="227084"/>
    <lineage>
        <taxon>Bacteria</taxon>
        <taxon>Pseudomonadati</taxon>
        <taxon>Bacteroidota</taxon>
        <taxon>Flavobacteriia</taxon>
        <taxon>Flavobacteriales</taxon>
        <taxon>Flavobacteriaceae</taxon>
        <taxon>Ulvibacter</taxon>
    </lineage>
</organism>
<evidence type="ECO:0000313" key="3">
    <source>
        <dbReference type="Proteomes" id="UP000199321"/>
    </source>
</evidence>
<feature type="chain" id="PRO_5011769743" description="GLPGLI family protein" evidence="1">
    <location>
        <begin position="20"/>
        <end position="238"/>
    </location>
</feature>
<evidence type="ECO:0000256" key="1">
    <source>
        <dbReference type="SAM" id="SignalP"/>
    </source>
</evidence>
<gene>
    <name evidence="2" type="ORF">SAMN05421855_1011210</name>
</gene>
<dbReference type="STRING" id="227084.SAMN05421855_1011210"/>
<proteinExistence type="predicted"/>
<dbReference type="EMBL" id="FNBA01000001">
    <property type="protein sequence ID" value="SDE55699.1"/>
    <property type="molecule type" value="Genomic_DNA"/>
</dbReference>
<reference evidence="2 3" key="1">
    <citation type="submission" date="2016-10" db="EMBL/GenBank/DDBJ databases">
        <authorList>
            <person name="de Groot N.N."/>
        </authorList>
    </citation>
    <scope>NUCLEOTIDE SEQUENCE [LARGE SCALE GENOMIC DNA]</scope>
    <source>
        <strain evidence="2 3">DSM 16195</strain>
    </source>
</reference>